<dbReference type="InParanoid" id="A0A0G4GBV7"/>
<proteinExistence type="predicted"/>
<dbReference type="Proteomes" id="UP000041254">
    <property type="component" value="Unassembled WGS sequence"/>
</dbReference>
<dbReference type="EMBL" id="CDMY01000620">
    <property type="protein sequence ID" value="CEM26579.1"/>
    <property type="molecule type" value="Genomic_DNA"/>
</dbReference>
<sequence length="152" mass="17212">MAHPNVGLTACQADIGVGHPLPHSKNFAQHWVTETLVGWRGENFKHDVTHLAIADGAHRVVALLVILYRYIIYEIPLPAPVKTFYKQGLLIEIRPFQSKDEAELFNEGRLYAAEKKMHRTALQQKSLWKKQLSRFLTVGGQEGWTTTHTSGK</sequence>
<evidence type="ECO:0000313" key="1">
    <source>
        <dbReference type="EMBL" id="CEM26579.1"/>
    </source>
</evidence>
<reference evidence="1 2" key="1">
    <citation type="submission" date="2014-11" db="EMBL/GenBank/DDBJ databases">
        <authorList>
            <person name="Zhu J."/>
            <person name="Qi W."/>
            <person name="Song R."/>
        </authorList>
    </citation>
    <scope>NUCLEOTIDE SEQUENCE [LARGE SCALE GENOMIC DNA]</scope>
</reference>
<dbReference type="AlphaFoldDB" id="A0A0G4GBV7"/>
<keyword evidence="2" id="KW-1185">Reference proteome</keyword>
<dbReference type="VEuPathDB" id="CryptoDB:Vbra_922"/>
<accession>A0A0G4GBV7</accession>
<name>A0A0G4GBV7_VITBC</name>
<evidence type="ECO:0000313" key="2">
    <source>
        <dbReference type="Proteomes" id="UP000041254"/>
    </source>
</evidence>
<protein>
    <submittedName>
        <fullName evidence="1">Uncharacterized protein</fullName>
    </submittedName>
</protein>
<organism evidence="1 2">
    <name type="scientific">Vitrella brassicaformis (strain CCMP3155)</name>
    <dbReference type="NCBI Taxonomy" id="1169540"/>
    <lineage>
        <taxon>Eukaryota</taxon>
        <taxon>Sar</taxon>
        <taxon>Alveolata</taxon>
        <taxon>Colpodellida</taxon>
        <taxon>Vitrellaceae</taxon>
        <taxon>Vitrella</taxon>
    </lineage>
</organism>
<gene>
    <name evidence="1" type="ORF">Vbra_922</name>
</gene>